<dbReference type="Proteomes" id="UP001497383">
    <property type="component" value="Chromosome 6"/>
</dbReference>
<reference evidence="2 3" key="1">
    <citation type="submission" date="2024-03" db="EMBL/GenBank/DDBJ databases">
        <authorList>
            <person name="Brejova B."/>
        </authorList>
    </citation>
    <scope>NUCLEOTIDE SEQUENCE [LARGE SCALE GENOMIC DNA]</scope>
    <source>
        <strain evidence="2 3">CBS 14171</strain>
    </source>
</reference>
<evidence type="ECO:0000313" key="3">
    <source>
        <dbReference type="Proteomes" id="UP001497383"/>
    </source>
</evidence>
<keyword evidence="3" id="KW-1185">Reference proteome</keyword>
<evidence type="ECO:0000313" key="2">
    <source>
        <dbReference type="EMBL" id="CAK9441316.1"/>
    </source>
</evidence>
<protein>
    <recommendedName>
        <fullName evidence="4">Cysteine-rich transmembrane CYSTM domain-containing protein</fullName>
    </recommendedName>
</protein>
<dbReference type="EMBL" id="OZ022410">
    <property type="protein sequence ID" value="CAK9441316.1"/>
    <property type="molecule type" value="Genomic_DNA"/>
</dbReference>
<dbReference type="RefSeq" id="XP_066832123.1">
    <property type="nucleotide sequence ID" value="XM_066975489.1"/>
</dbReference>
<feature type="compositionally biased region" description="Low complexity" evidence="1">
    <location>
        <begin position="68"/>
        <end position="81"/>
    </location>
</feature>
<gene>
    <name evidence="2" type="ORF">LODBEIA_P51850</name>
</gene>
<sequence>MSTPQNHPKVVVDGPSNHSQEAGPCQQPPQEQGQQTLKEEPKPSEDMKVEKQQDNDNQLLQPKPSRGSSSSDSSVDTDVSDMSLVSGYHRKDGDECTEFCTECCLCFGVVDCCPRSGAGCLTSVATFIGNLLFGCCKR</sequence>
<proteinExistence type="predicted"/>
<evidence type="ECO:0008006" key="4">
    <source>
        <dbReference type="Google" id="ProtNLM"/>
    </source>
</evidence>
<feature type="compositionally biased region" description="Basic and acidic residues" evidence="1">
    <location>
        <begin position="37"/>
        <end position="54"/>
    </location>
</feature>
<dbReference type="GeneID" id="92210381"/>
<name>A0ABP0ZS53_9ASCO</name>
<feature type="region of interest" description="Disordered" evidence="1">
    <location>
        <begin position="1"/>
        <end position="81"/>
    </location>
</feature>
<accession>A0ABP0ZS53</accession>
<evidence type="ECO:0000256" key="1">
    <source>
        <dbReference type="SAM" id="MobiDB-lite"/>
    </source>
</evidence>
<organism evidence="2 3">
    <name type="scientific">Lodderomyces beijingensis</name>
    <dbReference type="NCBI Taxonomy" id="1775926"/>
    <lineage>
        <taxon>Eukaryota</taxon>
        <taxon>Fungi</taxon>
        <taxon>Dikarya</taxon>
        <taxon>Ascomycota</taxon>
        <taxon>Saccharomycotina</taxon>
        <taxon>Pichiomycetes</taxon>
        <taxon>Debaryomycetaceae</taxon>
        <taxon>Candida/Lodderomyces clade</taxon>
        <taxon>Lodderomyces</taxon>
    </lineage>
</organism>
<feature type="compositionally biased region" description="Low complexity" evidence="1">
    <location>
        <begin position="20"/>
        <end position="35"/>
    </location>
</feature>